<evidence type="ECO:0000313" key="2">
    <source>
        <dbReference type="EMBL" id="PYG87236.1"/>
    </source>
</evidence>
<dbReference type="Gene3D" id="1.10.10.10">
    <property type="entry name" value="Winged helix-like DNA-binding domain superfamily/Winged helix DNA-binding domain"/>
    <property type="match status" value="1"/>
</dbReference>
<keyword evidence="2" id="KW-0238">DNA-binding</keyword>
<gene>
    <name evidence="2" type="ORF">LY28_02376</name>
</gene>
<dbReference type="InterPro" id="IPR013324">
    <property type="entry name" value="RNA_pol_sigma_r3/r4-like"/>
</dbReference>
<proteinExistence type="predicted"/>
<dbReference type="Proteomes" id="UP000248132">
    <property type="component" value="Unassembled WGS sequence"/>
</dbReference>
<sequence>MLKAREILRLKHEVGLSLREIGKACNCGKSTVSEILTRAEKAGISWPIDLSDKKN</sequence>
<feature type="domain" description="HTH IS408-type" evidence="1">
    <location>
        <begin position="4"/>
        <end position="55"/>
    </location>
</feature>
<dbReference type="GO" id="GO:0003677">
    <property type="term" value="F:DNA binding"/>
    <property type="evidence" value="ECO:0007669"/>
    <property type="project" value="UniProtKB-KW"/>
</dbReference>
<dbReference type="PROSITE" id="PS50532">
    <property type="entry name" value="HTH_IS408"/>
    <property type="match status" value="1"/>
</dbReference>
<organism evidence="2 3">
    <name type="scientific">Ruminiclostridium sufflavum DSM 19573</name>
    <dbReference type="NCBI Taxonomy" id="1121337"/>
    <lineage>
        <taxon>Bacteria</taxon>
        <taxon>Bacillati</taxon>
        <taxon>Bacillota</taxon>
        <taxon>Clostridia</taxon>
        <taxon>Eubacteriales</taxon>
        <taxon>Oscillospiraceae</taxon>
        <taxon>Ruminiclostridium</taxon>
    </lineage>
</organism>
<name>A0A318XL07_9FIRM</name>
<dbReference type="Pfam" id="PF13384">
    <property type="entry name" value="HTH_23"/>
    <property type="match status" value="1"/>
</dbReference>
<dbReference type="EMBL" id="QKMR01000013">
    <property type="protein sequence ID" value="PYG87236.1"/>
    <property type="molecule type" value="Genomic_DNA"/>
</dbReference>
<comment type="caution">
    <text evidence="2">The sequence shown here is derived from an EMBL/GenBank/DDBJ whole genome shotgun (WGS) entry which is preliminary data.</text>
</comment>
<reference evidence="2 3" key="1">
    <citation type="submission" date="2018-06" db="EMBL/GenBank/DDBJ databases">
        <title>Genomic Encyclopedia of Type Strains, Phase I: the one thousand microbial genomes (KMG-I) project.</title>
        <authorList>
            <person name="Kyrpides N."/>
        </authorList>
    </citation>
    <scope>NUCLEOTIDE SEQUENCE [LARGE SCALE GENOMIC DNA]</scope>
    <source>
        <strain evidence="2 3">DSM 19573</strain>
    </source>
</reference>
<keyword evidence="2" id="KW-0371">Homeobox</keyword>
<dbReference type="AlphaFoldDB" id="A0A318XL07"/>
<dbReference type="SUPFAM" id="SSF88659">
    <property type="entry name" value="Sigma3 and sigma4 domains of RNA polymerase sigma factors"/>
    <property type="match status" value="1"/>
</dbReference>
<evidence type="ECO:0000259" key="1">
    <source>
        <dbReference type="PROSITE" id="PS50532"/>
    </source>
</evidence>
<accession>A0A318XL07</accession>
<dbReference type="InterPro" id="IPR017895">
    <property type="entry name" value="HTH_IS408/IS1162_type"/>
</dbReference>
<dbReference type="InterPro" id="IPR036388">
    <property type="entry name" value="WH-like_DNA-bd_sf"/>
</dbReference>
<protein>
    <submittedName>
        <fullName evidence="2">Homeodomain-like domain-containing protein</fullName>
    </submittedName>
</protein>
<evidence type="ECO:0000313" key="3">
    <source>
        <dbReference type="Proteomes" id="UP000248132"/>
    </source>
</evidence>
<keyword evidence="3" id="KW-1185">Reference proteome</keyword>